<reference evidence="13" key="1">
    <citation type="journal article" date="2021" name="Science">
        <title>Hunting the eagle killer: A cyanobacterial neurotoxin causes vacuolar myelinopathy.</title>
        <authorList>
            <person name="Breinlinger S."/>
            <person name="Phillips T.J."/>
            <person name="Haram B.N."/>
            <person name="Mares J."/>
            <person name="Martinez Yerena J.A."/>
            <person name="Hrouzek P."/>
            <person name="Sobotka R."/>
            <person name="Henderson W.M."/>
            <person name="Schmieder P."/>
            <person name="Williams S.M."/>
            <person name="Lauderdale J.D."/>
            <person name="Wilde H.D."/>
            <person name="Gerrin W."/>
            <person name="Kust A."/>
            <person name="Washington J.W."/>
            <person name="Wagner C."/>
            <person name="Geier B."/>
            <person name="Liebeke M."/>
            <person name="Enke H."/>
            <person name="Niedermeyer T.H.J."/>
            <person name="Wilde S.B."/>
        </authorList>
    </citation>
    <scope>NUCLEOTIDE SEQUENCE [LARGE SCALE GENOMIC DNA]</scope>
    <source>
        <strain evidence="13">Thurmond2011</strain>
    </source>
</reference>
<gene>
    <name evidence="12" type="ORF">G7B40_024560</name>
</gene>
<evidence type="ECO:0000256" key="2">
    <source>
        <dbReference type="ARBA" id="ARBA00023012"/>
    </source>
</evidence>
<dbReference type="PANTHER" id="PTHR48111:SF15">
    <property type="entry name" value="OMPR SUBFAMILY"/>
    <property type="match status" value="1"/>
</dbReference>
<dbReference type="PROSITE" id="PS50110">
    <property type="entry name" value="RESPONSE_REGULATORY"/>
    <property type="match status" value="3"/>
</dbReference>
<dbReference type="CDD" id="cd00156">
    <property type="entry name" value="REC"/>
    <property type="match status" value="1"/>
</dbReference>
<feature type="domain" description="HPt" evidence="10">
    <location>
        <begin position="246"/>
        <end position="354"/>
    </location>
</feature>
<keyword evidence="1 7" id="KW-0597">Phosphoprotein</keyword>
<protein>
    <submittedName>
        <fullName evidence="12">Response regulator</fullName>
    </submittedName>
</protein>
<feature type="DNA-binding region" description="OmpR/PhoB-type" evidence="8">
    <location>
        <begin position="124"/>
        <end position="223"/>
    </location>
</feature>
<feature type="modified residue" description="4-aspartylphosphate" evidence="7">
    <location>
        <position position="537"/>
    </location>
</feature>
<dbReference type="EMBL" id="JAALHA020000014">
    <property type="protein sequence ID" value="MDR9897715.1"/>
    <property type="molecule type" value="Genomic_DNA"/>
</dbReference>
<feature type="domain" description="OmpR/PhoB-type" evidence="11">
    <location>
        <begin position="124"/>
        <end position="223"/>
    </location>
</feature>
<dbReference type="PANTHER" id="PTHR48111">
    <property type="entry name" value="REGULATOR OF RPOS"/>
    <property type="match status" value="1"/>
</dbReference>
<dbReference type="InterPro" id="IPR036388">
    <property type="entry name" value="WH-like_DNA-bd_sf"/>
</dbReference>
<dbReference type="Gene3D" id="1.20.120.160">
    <property type="entry name" value="HPT domain"/>
    <property type="match status" value="1"/>
</dbReference>
<dbReference type="Gene3D" id="3.40.50.2300">
    <property type="match status" value="3"/>
</dbReference>
<accession>A0AAP5IA49</accession>
<evidence type="ECO:0000256" key="5">
    <source>
        <dbReference type="ARBA" id="ARBA00023163"/>
    </source>
</evidence>
<name>A0AAP5IA49_9CYAN</name>
<evidence type="ECO:0000256" key="3">
    <source>
        <dbReference type="ARBA" id="ARBA00023015"/>
    </source>
</evidence>
<dbReference type="CDD" id="cd19935">
    <property type="entry name" value="REC_OmpR_CusR-like"/>
    <property type="match status" value="1"/>
</dbReference>
<dbReference type="InterPro" id="IPR011006">
    <property type="entry name" value="CheY-like_superfamily"/>
</dbReference>
<dbReference type="GO" id="GO:0032993">
    <property type="term" value="C:protein-DNA complex"/>
    <property type="evidence" value="ECO:0007669"/>
    <property type="project" value="TreeGrafter"/>
</dbReference>
<dbReference type="PROSITE" id="PS51755">
    <property type="entry name" value="OMPR_PHOB"/>
    <property type="match status" value="1"/>
</dbReference>
<evidence type="ECO:0000259" key="9">
    <source>
        <dbReference type="PROSITE" id="PS50110"/>
    </source>
</evidence>
<proteinExistence type="predicted"/>
<feature type="modified residue" description="4-aspartylphosphate" evidence="7">
    <location>
        <position position="51"/>
    </location>
</feature>
<dbReference type="RefSeq" id="WP_208351453.1">
    <property type="nucleotide sequence ID" value="NZ_JAALHA020000014.1"/>
</dbReference>
<dbReference type="PROSITE" id="PS50894">
    <property type="entry name" value="HPT"/>
    <property type="match status" value="1"/>
</dbReference>
<dbReference type="SUPFAM" id="SSF47226">
    <property type="entry name" value="Histidine-containing phosphotransfer domain, HPT domain"/>
    <property type="match status" value="1"/>
</dbReference>
<dbReference type="SUPFAM" id="SSF52172">
    <property type="entry name" value="CheY-like"/>
    <property type="match status" value="3"/>
</dbReference>
<dbReference type="GO" id="GO:0005829">
    <property type="term" value="C:cytosol"/>
    <property type="evidence" value="ECO:0007669"/>
    <property type="project" value="TreeGrafter"/>
</dbReference>
<keyword evidence="4 8" id="KW-0238">DNA-binding</keyword>
<dbReference type="InterPro" id="IPR001867">
    <property type="entry name" value="OmpR/PhoB-type_DNA-bd"/>
</dbReference>
<evidence type="ECO:0000259" key="11">
    <source>
        <dbReference type="PROSITE" id="PS51755"/>
    </source>
</evidence>
<feature type="domain" description="Response regulatory" evidence="9">
    <location>
        <begin position="488"/>
        <end position="604"/>
    </location>
</feature>
<evidence type="ECO:0000256" key="1">
    <source>
        <dbReference type="ARBA" id="ARBA00022553"/>
    </source>
</evidence>
<evidence type="ECO:0000313" key="12">
    <source>
        <dbReference type="EMBL" id="MDR9897715.1"/>
    </source>
</evidence>
<keyword evidence="3" id="KW-0805">Transcription regulation</keyword>
<sequence>MKILLVEDDKSIAHAVALVLTKQHYLVDIAADGQDGWELTQACDYDLIVLDVMLPKLDGISLCVQLRREGYQKPILLLTARDSGTDKVMGLNAGADDYVVKPFDFAELTARIRALLRRTNSPLALVLELGKLRLDPNTCEVTYGNQILHVTPTEYSVLELFLRNQQRVFSRSAIIDHLWSLDDPPAEDTIKSYIKSLRQKLKAAGAPKDLIETVYGLGYRLKYQPEEEKCQIQPIEPELSHAQQKTLLAVADLLEDFRKRVRDRLSVLDQAAIALKEGKLSDQLRLAAEQEAHKLAGSLGSFGFAAGSQLAQEIEDILQATTSLNQTESLPLCKLVMALHHEIEQSSTKPIYVKQVSSDWFPKVLIVSNDTQLIEQLVLEASTRKILIETAPNIATAKSEISSQNPDIVLLDFCFAEGEEDCLSLLTDLSHQIPPVPVMVFTNQNSLTARLEVARKGGCAFLLKSAPPEKVVDSVMQVWQRFHATDARVMIVDDDPQVLNFIQNLLEPQGIKLATLEDPRQFWDTLTEFCPNLLILDLKMPQINGIELCQVVRNDPLWSKLSVLFLTAYAHEDTLDKIFAAGADDCVSKPIEGHKLLTRILSCLQRSRLPR</sequence>
<evidence type="ECO:0000313" key="13">
    <source>
        <dbReference type="Proteomes" id="UP000667802"/>
    </source>
</evidence>
<dbReference type="Gene3D" id="1.10.10.10">
    <property type="entry name" value="Winged helix-like DNA-binding domain superfamily/Winged helix DNA-binding domain"/>
    <property type="match status" value="1"/>
</dbReference>
<dbReference type="GO" id="GO:0006355">
    <property type="term" value="P:regulation of DNA-templated transcription"/>
    <property type="evidence" value="ECO:0007669"/>
    <property type="project" value="InterPro"/>
</dbReference>
<organism evidence="12 13">
    <name type="scientific">Aetokthonos hydrillicola Thurmond2011</name>
    <dbReference type="NCBI Taxonomy" id="2712845"/>
    <lineage>
        <taxon>Bacteria</taxon>
        <taxon>Bacillati</taxon>
        <taxon>Cyanobacteriota</taxon>
        <taxon>Cyanophyceae</taxon>
        <taxon>Nostocales</taxon>
        <taxon>Hapalosiphonaceae</taxon>
        <taxon>Aetokthonos</taxon>
    </lineage>
</organism>
<dbReference type="SUPFAM" id="SSF46894">
    <property type="entry name" value="C-terminal effector domain of the bipartite response regulators"/>
    <property type="match status" value="1"/>
</dbReference>
<comment type="caution">
    <text evidence="12">The sequence shown here is derived from an EMBL/GenBank/DDBJ whole genome shotgun (WGS) entry which is preliminary data.</text>
</comment>
<evidence type="ECO:0000259" key="10">
    <source>
        <dbReference type="PROSITE" id="PS50894"/>
    </source>
</evidence>
<dbReference type="Proteomes" id="UP000667802">
    <property type="component" value="Unassembled WGS sequence"/>
</dbReference>
<dbReference type="FunFam" id="3.40.50.2300:FF:000002">
    <property type="entry name" value="DNA-binding response regulator PhoP"/>
    <property type="match status" value="1"/>
</dbReference>
<feature type="domain" description="Response regulatory" evidence="9">
    <location>
        <begin position="363"/>
        <end position="479"/>
    </location>
</feature>
<dbReference type="SMART" id="SM00862">
    <property type="entry name" value="Trans_reg_C"/>
    <property type="match status" value="1"/>
</dbReference>
<keyword evidence="2" id="KW-0902">Two-component regulatory system</keyword>
<dbReference type="Gene3D" id="6.10.250.690">
    <property type="match status" value="1"/>
</dbReference>
<dbReference type="Pfam" id="PF00486">
    <property type="entry name" value="Trans_reg_C"/>
    <property type="match status" value="1"/>
</dbReference>
<dbReference type="Pfam" id="PF01627">
    <property type="entry name" value="Hpt"/>
    <property type="match status" value="1"/>
</dbReference>
<dbReference type="GO" id="GO:0000156">
    <property type="term" value="F:phosphorelay response regulator activity"/>
    <property type="evidence" value="ECO:0007669"/>
    <property type="project" value="TreeGrafter"/>
</dbReference>
<evidence type="ECO:0000256" key="6">
    <source>
        <dbReference type="PROSITE-ProRule" id="PRU00110"/>
    </source>
</evidence>
<dbReference type="InterPro" id="IPR039420">
    <property type="entry name" value="WalR-like"/>
</dbReference>
<dbReference type="CDD" id="cd00383">
    <property type="entry name" value="trans_reg_C"/>
    <property type="match status" value="1"/>
</dbReference>
<dbReference type="AlphaFoldDB" id="A0AAP5IA49"/>
<evidence type="ECO:0000256" key="4">
    <source>
        <dbReference type="ARBA" id="ARBA00023125"/>
    </source>
</evidence>
<dbReference type="GO" id="GO:0000976">
    <property type="term" value="F:transcription cis-regulatory region binding"/>
    <property type="evidence" value="ECO:0007669"/>
    <property type="project" value="TreeGrafter"/>
</dbReference>
<dbReference type="Pfam" id="PF00072">
    <property type="entry name" value="Response_reg"/>
    <property type="match status" value="3"/>
</dbReference>
<evidence type="ECO:0000256" key="7">
    <source>
        <dbReference type="PROSITE-ProRule" id="PRU00169"/>
    </source>
</evidence>
<feature type="modified residue" description="4-aspartylphosphate" evidence="7">
    <location>
        <position position="412"/>
    </location>
</feature>
<dbReference type="InterPro" id="IPR001789">
    <property type="entry name" value="Sig_transdc_resp-reg_receiver"/>
</dbReference>
<feature type="domain" description="Response regulatory" evidence="9">
    <location>
        <begin position="2"/>
        <end position="116"/>
    </location>
</feature>
<dbReference type="InterPro" id="IPR016032">
    <property type="entry name" value="Sig_transdc_resp-reg_C-effctor"/>
</dbReference>
<dbReference type="SMART" id="SM00448">
    <property type="entry name" value="REC"/>
    <property type="match status" value="3"/>
</dbReference>
<keyword evidence="13" id="KW-1185">Reference proteome</keyword>
<dbReference type="CDD" id="cd17574">
    <property type="entry name" value="REC_OmpR"/>
    <property type="match status" value="1"/>
</dbReference>
<dbReference type="InterPro" id="IPR008207">
    <property type="entry name" value="Sig_transdc_His_kin_Hpt_dom"/>
</dbReference>
<dbReference type="InterPro" id="IPR036641">
    <property type="entry name" value="HPT_dom_sf"/>
</dbReference>
<keyword evidence="5" id="KW-0804">Transcription</keyword>
<feature type="modified residue" description="Phosphohistidine" evidence="6">
    <location>
        <position position="293"/>
    </location>
</feature>
<evidence type="ECO:0000256" key="8">
    <source>
        <dbReference type="PROSITE-ProRule" id="PRU01091"/>
    </source>
</evidence>